<accession>A0A837RIK8</accession>
<name>A0A837RIK8_9LACO</name>
<dbReference type="EMBL" id="AZDB01000009">
    <property type="protein sequence ID" value="KRK43263.1"/>
    <property type="molecule type" value="Genomic_DNA"/>
</dbReference>
<dbReference type="SUPFAM" id="SSF51126">
    <property type="entry name" value="Pectin lyase-like"/>
    <property type="match status" value="1"/>
</dbReference>
<organism evidence="1 2">
    <name type="scientific">Companilactobacillus crustorum JCM 15951</name>
    <dbReference type="NCBI Taxonomy" id="1423737"/>
    <lineage>
        <taxon>Bacteria</taxon>
        <taxon>Bacillati</taxon>
        <taxon>Bacillota</taxon>
        <taxon>Bacilli</taxon>
        <taxon>Lactobacillales</taxon>
        <taxon>Lactobacillaceae</taxon>
        <taxon>Companilactobacillus</taxon>
    </lineage>
</organism>
<comment type="caution">
    <text evidence="1">The sequence shown here is derived from an EMBL/GenBank/DDBJ whole genome shotgun (WGS) entry which is preliminary data.</text>
</comment>
<protein>
    <submittedName>
        <fullName evidence="1">Uncharacterized protein</fullName>
    </submittedName>
</protein>
<evidence type="ECO:0000313" key="2">
    <source>
        <dbReference type="Proteomes" id="UP000050964"/>
    </source>
</evidence>
<dbReference type="InterPro" id="IPR011050">
    <property type="entry name" value="Pectin_lyase_fold/virulence"/>
</dbReference>
<dbReference type="AlphaFoldDB" id="A0A837RIK8"/>
<gene>
    <name evidence="1" type="ORF">FD26_GL002122</name>
</gene>
<sequence length="278" mass="31214">MDGGIYMKTITINNQFNKETQFYYAIENSHDGDTIVLTPGTYFADHPFSITIKHNLTIIGSSTNLDSVIMNCAFIIGGGNTVFMKNLTLNFTDDKFNTLAIYDKAEFYGENVHINHDNKYEWDTIYSKNSTISLTNSVISSHQIQGVALNLEDSQIILDHSKVDTLYLKKSECNLNGSTINVTMILSNKSSVHFSDLTINSPIKRDSKDLYAYNNSHISGSNLIFTNNYPIVEIHDSSVKLNQIKSNMSAISWQYEGQSDVTVDDVPPFNEGPDIFED</sequence>
<dbReference type="Proteomes" id="UP000050964">
    <property type="component" value="Unassembled WGS sequence"/>
</dbReference>
<reference evidence="1 2" key="1">
    <citation type="journal article" date="2015" name="Genome Announc.">
        <title>Expanding the biotechnology potential of lactobacilli through comparative genomics of 213 strains and associated genera.</title>
        <authorList>
            <person name="Sun Z."/>
            <person name="Harris H.M."/>
            <person name="McCann A."/>
            <person name="Guo C."/>
            <person name="Argimon S."/>
            <person name="Zhang W."/>
            <person name="Yang X."/>
            <person name="Jeffery I.B."/>
            <person name="Cooney J.C."/>
            <person name="Kagawa T.F."/>
            <person name="Liu W."/>
            <person name="Song Y."/>
            <person name="Salvetti E."/>
            <person name="Wrobel A."/>
            <person name="Rasinkangas P."/>
            <person name="Parkhill J."/>
            <person name="Rea M.C."/>
            <person name="O'Sullivan O."/>
            <person name="Ritari J."/>
            <person name="Douillard F.P."/>
            <person name="Paul Ross R."/>
            <person name="Yang R."/>
            <person name="Briner A.E."/>
            <person name="Felis G.E."/>
            <person name="de Vos W.M."/>
            <person name="Barrangou R."/>
            <person name="Klaenhammer T.R."/>
            <person name="Caufield P.W."/>
            <person name="Cui Y."/>
            <person name="Zhang H."/>
            <person name="O'Toole P.W."/>
        </authorList>
    </citation>
    <scope>NUCLEOTIDE SEQUENCE [LARGE SCALE GENOMIC DNA]</scope>
    <source>
        <strain evidence="1 2">JCM 15951</strain>
    </source>
</reference>
<evidence type="ECO:0000313" key="1">
    <source>
        <dbReference type="EMBL" id="KRK43263.1"/>
    </source>
</evidence>
<proteinExistence type="predicted"/>